<dbReference type="EMBL" id="JADWDJ010000008">
    <property type="protein sequence ID" value="KAG5276927.1"/>
    <property type="molecule type" value="Genomic_DNA"/>
</dbReference>
<evidence type="ECO:0000313" key="3">
    <source>
        <dbReference type="Proteomes" id="UP000823561"/>
    </source>
</evidence>
<reference evidence="2" key="1">
    <citation type="submission" date="2020-10" db="EMBL/GenBank/DDBJ databases">
        <title>Chromosome-scale genome assembly of the Allis shad, Alosa alosa.</title>
        <authorList>
            <person name="Margot Z."/>
            <person name="Christophe K."/>
            <person name="Cabau C."/>
            <person name="Louis A."/>
            <person name="Berthelot C."/>
            <person name="Parey E."/>
            <person name="Roest Crollius H."/>
            <person name="Montfort J."/>
            <person name="Robinson-Rechavi M."/>
            <person name="Bucao C."/>
            <person name="Bouchez O."/>
            <person name="Gislard M."/>
            <person name="Lluch J."/>
            <person name="Milhes M."/>
            <person name="Lampietro C."/>
            <person name="Lopez Roques C."/>
            <person name="Donnadieu C."/>
            <person name="Braasch I."/>
            <person name="Desvignes T."/>
            <person name="Postlethwait J."/>
            <person name="Bobe J."/>
            <person name="Guiguen Y."/>
        </authorList>
    </citation>
    <scope>NUCLEOTIDE SEQUENCE</scope>
    <source>
        <strain evidence="2">M-15738</strain>
        <tissue evidence="2">Blood</tissue>
    </source>
</reference>
<dbReference type="Proteomes" id="UP000823561">
    <property type="component" value="Chromosome 8"/>
</dbReference>
<evidence type="ECO:0000313" key="2">
    <source>
        <dbReference type="EMBL" id="KAG5276927.1"/>
    </source>
</evidence>
<feature type="compositionally biased region" description="Basic residues" evidence="1">
    <location>
        <begin position="48"/>
        <end position="57"/>
    </location>
</feature>
<feature type="region of interest" description="Disordered" evidence="1">
    <location>
        <begin position="24"/>
        <end position="66"/>
    </location>
</feature>
<dbReference type="AlphaFoldDB" id="A0AAV6GTH7"/>
<gene>
    <name evidence="2" type="ORF">AALO_G00111460</name>
</gene>
<organism evidence="2 3">
    <name type="scientific">Alosa alosa</name>
    <name type="common">allis shad</name>
    <dbReference type="NCBI Taxonomy" id="278164"/>
    <lineage>
        <taxon>Eukaryota</taxon>
        <taxon>Metazoa</taxon>
        <taxon>Chordata</taxon>
        <taxon>Craniata</taxon>
        <taxon>Vertebrata</taxon>
        <taxon>Euteleostomi</taxon>
        <taxon>Actinopterygii</taxon>
        <taxon>Neopterygii</taxon>
        <taxon>Teleostei</taxon>
        <taxon>Clupei</taxon>
        <taxon>Clupeiformes</taxon>
        <taxon>Clupeoidei</taxon>
        <taxon>Clupeidae</taxon>
        <taxon>Alosa</taxon>
    </lineage>
</organism>
<protein>
    <submittedName>
        <fullName evidence="2">Uncharacterized protein</fullName>
    </submittedName>
</protein>
<proteinExistence type="predicted"/>
<comment type="caution">
    <text evidence="2">The sequence shown here is derived from an EMBL/GenBank/DDBJ whole genome shotgun (WGS) entry which is preliminary data.</text>
</comment>
<sequence length="122" mass="13641">MPEDVSSMRVLKQLQKGPLSQLKPRALLLPPPPRLGVSSAGAATLRRCPSRRRRKRRPEFPHQERPWLDASEARGWERRCTLPGSSARRPAGRRSVSTRLACLSWSVVVPPNSCSPNGVQTR</sequence>
<keyword evidence="3" id="KW-1185">Reference proteome</keyword>
<name>A0AAV6GTH7_9TELE</name>
<accession>A0AAV6GTH7</accession>
<evidence type="ECO:0000256" key="1">
    <source>
        <dbReference type="SAM" id="MobiDB-lite"/>
    </source>
</evidence>